<dbReference type="InterPro" id="IPR050471">
    <property type="entry name" value="AB_hydrolase"/>
</dbReference>
<comment type="caution">
    <text evidence="3">The sequence shown here is derived from an EMBL/GenBank/DDBJ whole genome shotgun (WGS) entry which is preliminary data.</text>
</comment>
<reference evidence="3 4" key="1">
    <citation type="submission" date="2020-04" db="EMBL/GenBank/DDBJ databases">
        <title>Gordonia sp. nov. TBRC 11910.</title>
        <authorList>
            <person name="Suriyachadkun C."/>
        </authorList>
    </citation>
    <scope>NUCLEOTIDE SEQUENCE [LARGE SCALE GENOMIC DNA]</scope>
    <source>
        <strain evidence="3 4">TBRC 11910</strain>
    </source>
</reference>
<dbReference type="EMBL" id="JABBNB010000001">
    <property type="protein sequence ID" value="NMO00029.1"/>
    <property type="molecule type" value="Genomic_DNA"/>
</dbReference>
<feature type="region of interest" description="Disordered" evidence="1">
    <location>
        <begin position="173"/>
        <end position="195"/>
    </location>
</feature>
<dbReference type="GO" id="GO:0016787">
    <property type="term" value="F:hydrolase activity"/>
    <property type="evidence" value="ECO:0007669"/>
    <property type="project" value="UniProtKB-KW"/>
</dbReference>
<evidence type="ECO:0000313" key="4">
    <source>
        <dbReference type="Proteomes" id="UP000550729"/>
    </source>
</evidence>
<dbReference type="Gene3D" id="3.40.50.1820">
    <property type="entry name" value="alpha/beta hydrolase"/>
    <property type="match status" value="1"/>
</dbReference>
<sequence>MNAARRTDLAARLPAGVTIPDVDVPTGELVELPGRGTTYVTDTPGPDVDAPAILLLHALSTTGLLTWFPSIPALAQRFRVITLDQRLHGRGIGAVEFTLHDCADDAVALLDVLGVEQAMIAGYSMGSLVAQRVWRQHPDRVGGLVLCASTDVFQSTITERIFHRSVGASMAALQGSGARRERAASNDQPEPVDPTDDIHRWALAEFRSTRPRAVAQAVAAIGKHHSRPWIGRITAPTAVVVPLRDKAIPPQRQIAMGRRIPGATIHEFDGGHASCVLNSQAFVPSLMQACATVRARWADDVDAVGTVVGGHA</sequence>
<gene>
    <name evidence="3" type="ORF">HH308_02235</name>
</gene>
<evidence type="ECO:0000256" key="1">
    <source>
        <dbReference type="SAM" id="MobiDB-lite"/>
    </source>
</evidence>
<name>A0A848KPT0_9ACTN</name>
<dbReference type="SUPFAM" id="SSF53474">
    <property type="entry name" value="alpha/beta-Hydrolases"/>
    <property type="match status" value="1"/>
</dbReference>
<dbReference type="Pfam" id="PF00561">
    <property type="entry name" value="Abhydrolase_1"/>
    <property type="match status" value="1"/>
</dbReference>
<protein>
    <submittedName>
        <fullName evidence="3">Alpha/beta fold hydrolase</fullName>
    </submittedName>
</protein>
<dbReference type="Proteomes" id="UP000550729">
    <property type="component" value="Unassembled WGS sequence"/>
</dbReference>
<accession>A0A848KPT0</accession>
<dbReference type="PANTHER" id="PTHR43433">
    <property type="entry name" value="HYDROLASE, ALPHA/BETA FOLD FAMILY PROTEIN"/>
    <property type="match status" value="1"/>
</dbReference>
<evidence type="ECO:0000313" key="3">
    <source>
        <dbReference type="EMBL" id="NMO00029.1"/>
    </source>
</evidence>
<keyword evidence="3" id="KW-0378">Hydrolase</keyword>
<evidence type="ECO:0000259" key="2">
    <source>
        <dbReference type="Pfam" id="PF00561"/>
    </source>
</evidence>
<dbReference type="InterPro" id="IPR000073">
    <property type="entry name" value="AB_hydrolase_1"/>
</dbReference>
<keyword evidence="4" id="KW-1185">Reference proteome</keyword>
<proteinExistence type="predicted"/>
<feature type="domain" description="AB hydrolase-1" evidence="2">
    <location>
        <begin position="51"/>
        <end position="160"/>
    </location>
</feature>
<organism evidence="3 4">
    <name type="scientific">Gordonia asplenii</name>
    <dbReference type="NCBI Taxonomy" id="2725283"/>
    <lineage>
        <taxon>Bacteria</taxon>
        <taxon>Bacillati</taxon>
        <taxon>Actinomycetota</taxon>
        <taxon>Actinomycetes</taxon>
        <taxon>Mycobacteriales</taxon>
        <taxon>Gordoniaceae</taxon>
        <taxon>Gordonia</taxon>
    </lineage>
</organism>
<dbReference type="InterPro" id="IPR029058">
    <property type="entry name" value="AB_hydrolase_fold"/>
</dbReference>
<dbReference type="RefSeq" id="WP_170192491.1">
    <property type="nucleotide sequence ID" value="NZ_JABBNB010000001.1"/>
</dbReference>
<dbReference type="AlphaFoldDB" id="A0A848KPT0"/>
<dbReference type="PANTHER" id="PTHR43433:SF1">
    <property type="entry name" value="BLL5160 PROTEIN"/>
    <property type="match status" value="1"/>
</dbReference>